<evidence type="ECO:0000313" key="4">
    <source>
        <dbReference type="EMBL" id="RFU35026.1"/>
    </source>
</evidence>
<dbReference type="InterPro" id="IPR002401">
    <property type="entry name" value="Cyt_P450_E_grp-I"/>
</dbReference>
<keyword evidence="2" id="KW-0408">Iron</keyword>
<feature type="non-terminal residue" evidence="4">
    <location>
        <position position="518"/>
    </location>
</feature>
<dbReference type="PANTHER" id="PTHR24305:SF166">
    <property type="entry name" value="CYTOCHROME P450 12A4, MITOCHONDRIAL-RELATED"/>
    <property type="match status" value="1"/>
</dbReference>
<comment type="similarity">
    <text evidence="1">Belongs to the cytochrome P450 family.</text>
</comment>
<dbReference type="STRING" id="5539.A0A3E2HNR2"/>
<dbReference type="InterPro" id="IPR036396">
    <property type="entry name" value="Cyt_P450_sf"/>
</dbReference>
<keyword evidence="2" id="KW-0479">Metal-binding</keyword>
<dbReference type="SUPFAM" id="SSF48264">
    <property type="entry name" value="Cytochrome P450"/>
    <property type="match status" value="1"/>
</dbReference>
<dbReference type="InterPro" id="IPR050121">
    <property type="entry name" value="Cytochrome_P450_monoxygenase"/>
</dbReference>
<dbReference type="Proteomes" id="UP000258309">
    <property type="component" value="Unassembled WGS sequence"/>
</dbReference>
<comment type="caution">
    <text evidence="4">The sequence shown here is derived from an EMBL/GenBank/DDBJ whole genome shotgun (WGS) entry which is preliminary data.</text>
</comment>
<protein>
    <recommendedName>
        <fullName evidence="6">Cytochrome P450</fullName>
    </recommendedName>
</protein>
<feature type="transmembrane region" description="Helical" evidence="3">
    <location>
        <begin position="29"/>
        <end position="55"/>
    </location>
</feature>
<reference evidence="4 5" key="1">
    <citation type="submission" date="2018-05" db="EMBL/GenBank/DDBJ databases">
        <title>Draft genome sequence of Scytalidium lignicola DSM 105466, a ubiquitous saprotrophic fungus.</title>
        <authorList>
            <person name="Buettner E."/>
            <person name="Gebauer A.M."/>
            <person name="Hofrichter M."/>
            <person name="Liers C."/>
            <person name="Kellner H."/>
        </authorList>
    </citation>
    <scope>NUCLEOTIDE SEQUENCE [LARGE SCALE GENOMIC DNA]</scope>
    <source>
        <strain evidence="4 5">DSM 105466</strain>
    </source>
</reference>
<comment type="cofactor">
    <cofactor evidence="2">
        <name>heme</name>
        <dbReference type="ChEBI" id="CHEBI:30413"/>
    </cofactor>
</comment>
<gene>
    <name evidence="4" type="ORF">B7463_g1272</name>
</gene>
<evidence type="ECO:0000256" key="1">
    <source>
        <dbReference type="ARBA" id="ARBA00010617"/>
    </source>
</evidence>
<keyword evidence="3" id="KW-0472">Membrane</keyword>
<dbReference type="GO" id="GO:0005506">
    <property type="term" value="F:iron ion binding"/>
    <property type="evidence" value="ECO:0007669"/>
    <property type="project" value="InterPro"/>
</dbReference>
<name>A0A3E2HNR2_SCYLI</name>
<dbReference type="OMA" id="ELVYMEC"/>
<dbReference type="GO" id="GO:0004497">
    <property type="term" value="F:monooxygenase activity"/>
    <property type="evidence" value="ECO:0007669"/>
    <property type="project" value="InterPro"/>
</dbReference>
<dbReference type="PRINTS" id="PR00385">
    <property type="entry name" value="P450"/>
</dbReference>
<dbReference type="EMBL" id="NCSJ02000013">
    <property type="protein sequence ID" value="RFU35026.1"/>
    <property type="molecule type" value="Genomic_DNA"/>
</dbReference>
<dbReference type="GO" id="GO:0016705">
    <property type="term" value="F:oxidoreductase activity, acting on paired donors, with incorporation or reduction of molecular oxygen"/>
    <property type="evidence" value="ECO:0007669"/>
    <property type="project" value="InterPro"/>
</dbReference>
<dbReference type="Pfam" id="PF00067">
    <property type="entry name" value="p450"/>
    <property type="match status" value="1"/>
</dbReference>
<dbReference type="Gene3D" id="1.10.630.10">
    <property type="entry name" value="Cytochrome P450"/>
    <property type="match status" value="1"/>
</dbReference>
<feature type="non-terminal residue" evidence="4">
    <location>
        <position position="1"/>
    </location>
</feature>
<sequence>MDILKCAALSAVETILLQNPGGSNIQPNFLVFFTLLIIQYVGLKLFDILVWPFWFSPLRNLPGPKKGNLIFGQVFNLFNSVPGELEKEWMQQHPDAPFIRYLSVGNVEVLIPTNLNAVKDVLQTNCYAFVKPYYWWRIVGEIAGKGILFLEGEEHKKQRRLLAGPFSFGNIKGLLPWFDVKAKELSARILTTLKMSSLLSCTTLDIVGLAVLGFKLKSLSSSSALADSYQKIFEIVTPLQILITVVNQYLPVRSWLPLEANKAYVRANGEVRRILREHIRRRRKEFREGQFKNEKGSRDLLGLMIEESKDSYTEEEMLGYLLNFMSAGHETTAGALTWALYALTLHPHIQTRLRQEINAEVTSPSPTYAEIENLKFLNNFTKEVLRYYPPSPSNARQAAEDVKIDGVVVPKGTLLTVLSGVQNYNPNIWGPTVNEFDPDRFDNLPKQAQDPYAFQTFLGGPRICVGKSFALLEFKTIFIELVRKFEFENTGKVEPQKAGLTSKPLGGMKLKITPLESP</sequence>
<evidence type="ECO:0000313" key="5">
    <source>
        <dbReference type="Proteomes" id="UP000258309"/>
    </source>
</evidence>
<evidence type="ECO:0000256" key="3">
    <source>
        <dbReference type="SAM" id="Phobius"/>
    </source>
</evidence>
<organism evidence="4 5">
    <name type="scientific">Scytalidium lignicola</name>
    <name type="common">Hyphomycete</name>
    <dbReference type="NCBI Taxonomy" id="5539"/>
    <lineage>
        <taxon>Eukaryota</taxon>
        <taxon>Fungi</taxon>
        <taxon>Dikarya</taxon>
        <taxon>Ascomycota</taxon>
        <taxon>Pezizomycotina</taxon>
        <taxon>Leotiomycetes</taxon>
        <taxon>Leotiomycetes incertae sedis</taxon>
        <taxon>Scytalidium</taxon>
    </lineage>
</organism>
<keyword evidence="3" id="KW-1133">Transmembrane helix</keyword>
<keyword evidence="3" id="KW-0812">Transmembrane</keyword>
<accession>A0A3E2HNR2</accession>
<feature type="binding site" description="axial binding residue" evidence="2">
    <location>
        <position position="464"/>
    </location>
    <ligand>
        <name>heme</name>
        <dbReference type="ChEBI" id="CHEBI:30413"/>
    </ligand>
    <ligandPart>
        <name>Fe</name>
        <dbReference type="ChEBI" id="CHEBI:18248"/>
    </ligandPart>
</feature>
<evidence type="ECO:0000256" key="2">
    <source>
        <dbReference type="PIRSR" id="PIRSR602401-1"/>
    </source>
</evidence>
<dbReference type="OrthoDB" id="1470350at2759"/>
<evidence type="ECO:0008006" key="6">
    <source>
        <dbReference type="Google" id="ProtNLM"/>
    </source>
</evidence>
<dbReference type="AlphaFoldDB" id="A0A3E2HNR2"/>
<dbReference type="GO" id="GO:0020037">
    <property type="term" value="F:heme binding"/>
    <property type="evidence" value="ECO:0007669"/>
    <property type="project" value="InterPro"/>
</dbReference>
<proteinExistence type="inferred from homology"/>
<keyword evidence="2" id="KW-0349">Heme</keyword>
<dbReference type="InterPro" id="IPR001128">
    <property type="entry name" value="Cyt_P450"/>
</dbReference>
<dbReference type="PANTHER" id="PTHR24305">
    <property type="entry name" value="CYTOCHROME P450"/>
    <property type="match status" value="1"/>
</dbReference>
<keyword evidence="5" id="KW-1185">Reference proteome</keyword>
<dbReference type="PRINTS" id="PR00463">
    <property type="entry name" value="EP450I"/>
</dbReference>